<dbReference type="OrthoDB" id="10010938at2759"/>
<evidence type="ECO:0000313" key="1">
    <source>
        <dbReference type="EMBL" id="CAF0917303.1"/>
    </source>
</evidence>
<dbReference type="Proteomes" id="UP000663832">
    <property type="component" value="Unassembled WGS sequence"/>
</dbReference>
<evidence type="ECO:0000313" key="2">
    <source>
        <dbReference type="EMBL" id="CAF1039237.1"/>
    </source>
</evidence>
<evidence type="ECO:0000313" key="4">
    <source>
        <dbReference type="EMBL" id="CAF3935430.1"/>
    </source>
</evidence>
<proteinExistence type="predicted"/>
<gene>
    <name evidence="2" type="ORF">BJG266_LOCUS17970</name>
    <name evidence="1" type="ORF">JYZ213_LOCUS11412</name>
    <name evidence="4" type="ORF">OXD698_LOCUS25823</name>
    <name evidence="3" type="ORF">QVE165_LOCUS20378</name>
</gene>
<name>A0A814PBP0_9BILA</name>
<evidence type="ECO:0000313" key="5">
    <source>
        <dbReference type="Proteomes" id="UP000663832"/>
    </source>
</evidence>
<organism evidence="3 5">
    <name type="scientific">Adineta steineri</name>
    <dbReference type="NCBI Taxonomy" id="433720"/>
    <lineage>
        <taxon>Eukaryota</taxon>
        <taxon>Metazoa</taxon>
        <taxon>Spiralia</taxon>
        <taxon>Gnathifera</taxon>
        <taxon>Rotifera</taxon>
        <taxon>Eurotatoria</taxon>
        <taxon>Bdelloidea</taxon>
        <taxon>Adinetida</taxon>
        <taxon>Adinetidae</taxon>
        <taxon>Adineta</taxon>
    </lineage>
</organism>
<sequence length="842" mass="97127">MSEAERTKFCGASFDKSSIVHVDDEQTQQPRSAMFILWNLIADLVETQDQIPNQQQQISDFYGKTNTTFPRLACLMQLYINAMEILERVKDLVVFSEGDNPEGIIKNRPALGERALQELMIDGLLKFNYFLIDIRGRNVKSYMKVPVPSHDDPTRDLFIKNLMKNDIDVNEYCSIYKSSSIPPNNNLSNKALEFFEYSACLHITNSVIQEVEQGSFIIKNANVFTHQFHSIENLVVDTQSNQINSKRQPLNVISQVNKSVVQIRHTTTSIVNVSCNTVEKSQDALYASPIKISCTIPDDDIIEDNSSEHIHNSFAITGEKTVDDQNEYHDISTHEIMAETTDKHIILSEQAVKKVMHNIMIGKSVIYTKTDLTMICNKPNIKLEAINRLIKANLLIYENDLWVEPTRTNKQPKKDSKPILRPGWLKNCPASNSNVSKFDFIQSLQKHVNLSYSDFLKSFYPHQEENIYTQNNWRLSDKVIQIFESSLFYKEHIRYNIQRFRPNDMITNDLDVENQLQTSVTPVSHSNNVQEITSNENQQEMSQQQIIDENSEEGDVVYTCPLLTERQNQLPLPVPNIDCNITLLNEKNFQMTWLIVNIVKFVFMTTNEKTISVPMSVRDIDECNNYFLMVKSDLYEKFVSFWTRHERFTRRCDLSTCSKVFIVDGHQKANRLICQYKNVVDNTIPELGPVQVGCLYSPLRKVRRVLHHILTIKRLGLLPSAMCYDCACTLKLFVNKHFGSDNLQSTNFTEFLSSLPMAIDRFHVKNHTRAMCKTIMRPDHECHNGIYNSINTQVAEQGFSYFSKFKNSFRGYSYPKSTIFFTILFHLKNCTITGISSFEQSV</sequence>
<dbReference type="EMBL" id="CAJNOI010000090">
    <property type="protein sequence ID" value="CAF1039237.1"/>
    <property type="molecule type" value="Genomic_DNA"/>
</dbReference>
<dbReference type="AlphaFoldDB" id="A0A814PBP0"/>
<dbReference type="Proteomes" id="UP000663844">
    <property type="component" value="Unassembled WGS sequence"/>
</dbReference>
<dbReference type="EMBL" id="CAJNOM010000128">
    <property type="protein sequence ID" value="CAF1102515.1"/>
    <property type="molecule type" value="Genomic_DNA"/>
</dbReference>
<accession>A0A814PBP0</accession>
<keyword evidence="5" id="KW-1185">Reference proteome</keyword>
<dbReference type="EMBL" id="CAJOAZ010002508">
    <property type="protein sequence ID" value="CAF3935430.1"/>
    <property type="molecule type" value="Genomic_DNA"/>
</dbReference>
<evidence type="ECO:0000313" key="3">
    <source>
        <dbReference type="EMBL" id="CAF1102515.1"/>
    </source>
</evidence>
<dbReference type="Proteomes" id="UP000663845">
    <property type="component" value="Unassembled WGS sequence"/>
</dbReference>
<protein>
    <submittedName>
        <fullName evidence="3">Uncharacterized protein</fullName>
    </submittedName>
</protein>
<comment type="caution">
    <text evidence="3">The sequence shown here is derived from an EMBL/GenBank/DDBJ whole genome shotgun (WGS) entry which is preliminary data.</text>
</comment>
<dbReference type="EMBL" id="CAJNOG010000086">
    <property type="protein sequence ID" value="CAF0917303.1"/>
    <property type="molecule type" value="Genomic_DNA"/>
</dbReference>
<reference evidence="3" key="1">
    <citation type="submission" date="2021-02" db="EMBL/GenBank/DDBJ databases">
        <authorList>
            <person name="Nowell W R."/>
        </authorList>
    </citation>
    <scope>NUCLEOTIDE SEQUENCE</scope>
</reference>
<dbReference type="Proteomes" id="UP000663877">
    <property type="component" value="Unassembled WGS sequence"/>
</dbReference>